<organism evidence="1">
    <name type="scientific">virus sp. ct8MV80</name>
    <dbReference type="NCBI Taxonomy" id="2826793"/>
    <lineage>
        <taxon>Viruses</taxon>
    </lineage>
</organism>
<protein>
    <submittedName>
        <fullName evidence="1">Uncharacterized protein</fullName>
    </submittedName>
</protein>
<proteinExistence type="predicted"/>
<dbReference type="EMBL" id="BK015835">
    <property type="protein sequence ID" value="DAE27326.1"/>
    <property type="molecule type" value="Genomic_DNA"/>
</dbReference>
<sequence length="67" mass="8275">MIKVLQIINIIPREQIYLSRFSKKITSPNKNNFLLLQFNKNKKSCIYEIYLFNFRFYKYALFVLYKI</sequence>
<evidence type="ECO:0000313" key="1">
    <source>
        <dbReference type="EMBL" id="DAE27326.1"/>
    </source>
</evidence>
<name>A0A8S5R7E6_9VIRU</name>
<accession>A0A8S5R7E6</accession>
<reference evidence="1" key="1">
    <citation type="journal article" date="2021" name="Proc. Natl. Acad. Sci. U.S.A.">
        <title>A Catalog of Tens of Thousands of Viruses from Human Metagenomes Reveals Hidden Associations with Chronic Diseases.</title>
        <authorList>
            <person name="Tisza M.J."/>
            <person name="Buck C.B."/>
        </authorList>
    </citation>
    <scope>NUCLEOTIDE SEQUENCE</scope>
    <source>
        <strain evidence="1">Ct8MV80</strain>
    </source>
</reference>